<proteinExistence type="predicted"/>
<evidence type="ECO:0000313" key="2">
    <source>
        <dbReference type="Proteomes" id="UP000325577"/>
    </source>
</evidence>
<dbReference type="EMBL" id="CM018043">
    <property type="protein sequence ID" value="KAA8531232.1"/>
    <property type="molecule type" value="Genomic_DNA"/>
</dbReference>
<evidence type="ECO:0000313" key="1">
    <source>
        <dbReference type="EMBL" id="KAA8531232.1"/>
    </source>
</evidence>
<dbReference type="Proteomes" id="UP000325577">
    <property type="component" value="Linkage Group LG2"/>
</dbReference>
<sequence length="233" mass="26052">MGVKERGAEAAKQRWFIHIHLGSGRCPQHQHYVRPSNDVLSVFDLLLDDADLDDRSGNGSEDRIDELDVFQDKFDQSRVSDKEEIFRVVEIEDEEIDLSRISGYHLDHISGVIRCVLDKRSTDQGEDYASFDANLGLKDWSKFAFGLDDMLVDGNVRRKVGEVPGNSYGIQGWLGDTHKWEDSDTAWLDGEVVAVNGESIKVLCFSGRTSICGSLDDDWVLPEIKGTKGNMGG</sequence>
<dbReference type="PANTHER" id="PTHR47213">
    <property type="entry name" value="OS07G0567300 PROTEIN"/>
    <property type="match status" value="1"/>
</dbReference>
<organism evidence="1 2">
    <name type="scientific">Nyssa sinensis</name>
    <dbReference type="NCBI Taxonomy" id="561372"/>
    <lineage>
        <taxon>Eukaryota</taxon>
        <taxon>Viridiplantae</taxon>
        <taxon>Streptophyta</taxon>
        <taxon>Embryophyta</taxon>
        <taxon>Tracheophyta</taxon>
        <taxon>Spermatophyta</taxon>
        <taxon>Magnoliopsida</taxon>
        <taxon>eudicotyledons</taxon>
        <taxon>Gunneridae</taxon>
        <taxon>Pentapetalae</taxon>
        <taxon>asterids</taxon>
        <taxon>Cornales</taxon>
        <taxon>Nyssaceae</taxon>
        <taxon>Nyssa</taxon>
    </lineage>
</organism>
<reference evidence="1 2" key="1">
    <citation type="submission" date="2019-09" db="EMBL/GenBank/DDBJ databases">
        <title>A chromosome-level genome assembly of the Chinese tupelo Nyssa sinensis.</title>
        <authorList>
            <person name="Yang X."/>
            <person name="Kang M."/>
            <person name="Yang Y."/>
            <person name="Xiong H."/>
            <person name="Wang M."/>
            <person name="Zhang Z."/>
            <person name="Wang Z."/>
            <person name="Wu H."/>
            <person name="Ma T."/>
            <person name="Liu J."/>
            <person name="Xi Z."/>
        </authorList>
    </citation>
    <scope>NUCLEOTIDE SEQUENCE [LARGE SCALE GENOMIC DNA]</scope>
    <source>
        <strain evidence="1">J267</strain>
        <tissue evidence="1">Leaf</tissue>
    </source>
</reference>
<keyword evidence="2" id="KW-1185">Reference proteome</keyword>
<accession>A0A5J5AN81</accession>
<gene>
    <name evidence="1" type="ORF">F0562_005941</name>
</gene>
<name>A0A5J5AN81_9ASTE</name>
<protein>
    <submittedName>
        <fullName evidence="1">Uncharacterized protein</fullName>
    </submittedName>
</protein>
<dbReference type="InterPro" id="IPR044789">
    <property type="entry name" value="Put_A1-4-GlycosylTfrase_plant"/>
</dbReference>
<dbReference type="PANTHER" id="PTHR47213:SF1">
    <property type="entry name" value="OS07G0567300 PROTEIN"/>
    <property type="match status" value="1"/>
</dbReference>
<dbReference type="AlphaFoldDB" id="A0A5J5AN81"/>